<dbReference type="OrthoDB" id="6582154at2759"/>
<evidence type="ECO:0000313" key="7">
    <source>
        <dbReference type="Proteomes" id="UP000478052"/>
    </source>
</evidence>
<evidence type="ECO:0000313" key="6">
    <source>
        <dbReference type="EMBL" id="KAF0770109.1"/>
    </source>
</evidence>
<dbReference type="AlphaFoldDB" id="A0A6G0ZGF3"/>
<evidence type="ECO:0000256" key="2">
    <source>
        <dbReference type="ARBA" id="ARBA00022737"/>
    </source>
</evidence>
<evidence type="ECO:0000256" key="3">
    <source>
        <dbReference type="ARBA" id="ARBA00023203"/>
    </source>
</evidence>
<dbReference type="Pfam" id="PF24681">
    <property type="entry name" value="Kelch_KLHDC2_KLHL20_DRC7"/>
    <property type="match status" value="2"/>
</dbReference>
<proteinExistence type="predicted"/>
<dbReference type="SUPFAM" id="SSF54695">
    <property type="entry name" value="POZ domain"/>
    <property type="match status" value="2"/>
</dbReference>
<feature type="chain" id="PRO_5026184690" evidence="4">
    <location>
        <begin position="19"/>
        <end position="1164"/>
    </location>
</feature>
<feature type="domain" description="BTB" evidence="5">
    <location>
        <begin position="645"/>
        <end position="712"/>
    </location>
</feature>
<dbReference type="InterPro" id="IPR000210">
    <property type="entry name" value="BTB/POZ_dom"/>
</dbReference>
<dbReference type="Pfam" id="PF07707">
    <property type="entry name" value="BACK"/>
    <property type="match status" value="2"/>
</dbReference>
<protein>
    <submittedName>
        <fullName evidence="6">Ring canal kelch</fullName>
    </submittedName>
</protein>
<dbReference type="Gene3D" id="3.30.710.10">
    <property type="entry name" value="Potassium Channel Kv1.1, Chain A"/>
    <property type="match status" value="2"/>
</dbReference>
<dbReference type="InterPro" id="IPR011705">
    <property type="entry name" value="BACK"/>
</dbReference>
<feature type="non-terminal residue" evidence="6">
    <location>
        <position position="1164"/>
    </location>
</feature>
<dbReference type="Gene3D" id="2.120.10.80">
    <property type="entry name" value="Kelch-type beta propeller"/>
    <property type="match status" value="2"/>
</dbReference>
<feature type="domain" description="BTB" evidence="5">
    <location>
        <begin position="98"/>
        <end position="165"/>
    </location>
</feature>
<dbReference type="PROSITE" id="PS50097">
    <property type="entry name" value="BTB"/>
    <property type="match status" value="2"/>
</dbReference>
<dbReference type="Proteomes" id="UP000478052">
    <property type="component" value="Unassembled WGS sequence"/>
</dbReference>
<dbReference type="GO" id="GO:0003779">
    <property type="term" value="F:actin binding"/>
    <property type="evidence" value="ECO:0007669"/>
    <property type="project" value="UniProtKB-KW"/>
</dbReference>
<evidence type="ECO:0000256" key="1">
    <source>
        <dbReference type="ARBA" id="ARBA00022441"/>
    </source>
</evidence>
<keyword evidence="3" id="KW-0009">Actin-binding</keyword>
<evidence type="ECO:0000256" key="4">
    <source>
        <dbReference type="SAM" id="SignalP"/>
    </source>
</evidence>
<dbReference type="InterPro" id="IPR011333">
    <property type="entry name" value="SKP1/BTB/POZ_sf"/>
</dbReference>
<dbReference type="InterPro" id="IPR015915">
    <property type="entry name" value="Kelch-typ_b-propeller"/>
</dbReference>
<sequence length="1164" mass="132041">LLPKSVVLFFVTYLSVSGLKIVKSTFITPLLEQKLSILIISYSYTYVKMDALQNSSCEGSEMLVTKSNECEPTNYRNESHMVKVFEVLQSLREDEVFCEIKLQMDDGKIVFGHKIVLVSASQYFREFFTNLNESNKYIFNIKKLDSTALQIMVDYIYTGEIKIAEQNVQVLLPASNLLQLKFVKVACVQFLQKQLSPVKCLGIRSFAALHNCLELLSSSEEYIKTHFLEMVKYDEFLSLSPEEVIKLISYNYLVIPFEEKVFECVINWVKHDLSCRYDSLPRLMEHVRLPLVSLEYITKEVAEEPLLKNNPKCKDYINEALNFHKLKTRQIITIPQTTRSTPRLSGHKVVLVLCFSSTMKKYCINWYDPETNVWQTPLKINKRYSPCALALLKEHFVVVLGDECGSRSVEVLDLSSKLYRWISMVDMLVSRECLGVGVIDNCLYAVGGSDDISILNNAEVFDVSTQEWRMISNMSTMRSDMGVGVLNNLLYVVGGYDGTSALKSVEYYDPNIDTWTSISEMSIRRFGLGVGVLNGGLYAIGGHNGHKYQRSVETYQPSANVWSPIADMHSQRFNPGVFTINGLLYVLGGSHEFSYLDSLEIYNPKTSTWSIETLSRDVGEIFDGIVCVRINDEFPTKFSIDEVLCDIKLKTDDGTVLCAHKVVLVSASPYFRAMFTCFSESNKDVVDIKYIDSTVLLLLLDFIYTGKITISNKNIEVLLPASNFLQLEFVREACVKFLQKQLHASNCLGIRAFANLHNCMELVSSSEAYINKKFLRVIQGDEFLSLTSDELIRLISSNNLDVPYEERVFECVINWVKHELSCRYDSLPRLMEHVRLPLVSLEYILKEVVEEPLLKNIKDYINEALDFHKLKTQQVLIIPQTIRSTPRLSGYKVILMLCLSNKTLMCDIKWYDPKTYAWKITFEVDECHRPIGLVTVISQFLFSLGSFYVPDSRSVEMLDLFSHSPCWMPMPDMLVCRFNLGVGVLNNCIYVVGGSNKRGSLNSAEVFDIHIKEWRMISNMSTERSTLSVGVLNNLIYAVGGYSGSETLKSVECYDPNHDTWTSVAEMSVGRFGCSIGVLNDVMYVVGGNTGSGNLKSVETYTPSTGVWSSIADMHLRRFNPGVFAINDLLYVIGGNRGSTCSLEIYHPDTNSWEIETLPKTVVN</sequence>
<keyword evidence="2" id="KW-0677">Repeat</keyword>
<dbReference type="PANTHER" id="PTHR24412">
    <property type="entry name" value="KELCH PROTEIN"/>
    <property type="match status" value="1"/>
</dbReference>
<dbReference type="SUPFAM" id="SSF117281">
    <property type="entry name" value="Kelch motif"/>
    <property type="match status" value="2"/>
</dbReference>
<organism evidence="6 7">
    <name type="scientific">Aphis craccivora</name>
    <name type="common">Cowpea aphid</name>
    <dbReference type="NCBI Taxonomy" id="307492"/>
    <lineage>
        <taxon>Eukaryota</taxon>
        <taxon>Metazoa</taxon>
        <taxon>Ecdysozoa</taxon>
        <taxon>Arthropoda</taxon>
        <taxon>Hexapoda</taxon>
        <taxon>Insecta</taxon>
        <taxon>Pterygota</taxon>
        <taxon>Neoptera</taxon>
        <taxon>Paraneoptera</taxon>
        <taxon>Hemiptera</taxon>
        <taxon>Sternorrhyncha</taxon>
        <taxon>Aphidomorpha</taxon>
        <taxon>Aphidoidea</taxon>
        <taxon>Aphididae</taxon>
        <taxon>Aphidini</taxon>
        <taxon>Aphis</taxon>
        <taxon>Aphis</taxon>
    </lineage>
</organism>
<dbReference type="Pfam" id="PF00651">
    <property type="entry name" value="BTB"/>
    <property type="match status" value="2"/>
</dbReference>
<reference evidence="6 7" key="1">
    <citation type="submission" date="2019-08" db="EMBL/GenBank/DDBJ databases">
        <title>Whole genome of Aphis craccivora.</title>
        <authorList>
            <person name="Voronova N.V."/>
            <person name="Shulinski R.S."/>
            <person name="Bandarenka Y.V."/>
            <person name="Zhorov D.G."/>
            <person name="Warner D."/>
        </authorList>
    </citation>
    <scope>NUCLEOTIDE SEQUENCE [LARGE SCALE GENOMIC DNA]</scope>
    <source>
        <strain evidence="6">180601</strain>
        <tissue evidence="6">Whole Body</tissue>
    </source>
</reference>
<accession>A0A6G0ZGF3</accession>
<evidence type="ECO:0000259" key="5">
    <source>
        <dbReference type="PROSITE" id="PS50097"/>
    </source>
</evidence>
<dbReference type="PANTHER" id="PTHR24412:SF466">
    <property type="entry name" value="RING CANAL KELCH PROTEIN"/>
    <property type="match status" value="1"/>
</dbReference>
<dbReference type="SMART" id="SM00225">
    <property type="entry name" value="BTB"/>
    <property type="match status" value="2"/>
</dbReference>
<gene>
    <name evidence="6" type="ORF">FWK35_00003948</name>
</gene>
<keyword evidence="4" id="KW-0732">Signal</keyword>
<dbReference type="Gene3D" id="1.25.40.420">
    <property type="match status" value="2"/>
</dbReference>
<feature type="non-terminal residue" evidence="6">
    <location>
        <position position="1"/>
    </location>
</feature>
<keyword evidence="7" id="KW-1185">Reference proteome</keyword>
<dbReference type="SMART" id="SM00612">
    <property type="entry name" value="Kelch"/>
    <property type="match status" value="9"/>
</dbReference>
<dbReference type="FunFam" id="1.25.40.420:FF:000001">
    <property type="entry name" value="Kelch-like family member 12"/>
    <property type="match status" value="2"/>
</dbReference>
<dbReference type="SMART" id="SM00875">
    <property type="entry name" value="BACK"/>
    <property type="match status" value="2"/>
</dbReference>
<comment type="caution">
    <text evidence="6">The sequence shown here is derived from an EMBL/GenBank/DDBJ whole genome shotgun (WGS) entry which is preliminary data.</text>
</comment>
<dbReference type="InterPro" id="IPR006652">
    <property type="entry name" value="Kelch_1"/>
</dbReference>
<keyword evidence="1" id="KW-0880">Kelch repeat</keyword>
<name>A0A6G0ZGF3_APHCR</name>
<feature type="signal peptide" evidence="4">
    <location>
        <begin position="1"/>
        <end position="18"/>
    </location>
</feature>
<dbReference type="EMBL" id="VUJU01000485">
    <property type="protein sequence ID" value="KAF0770109.1"/>
    <property type="molecule type" value="Genomic_DNA"/>
</dbReference>